<proteinExistence type="predicted"/>
<protein>
    <submittedName>
        <fullName evidence="1">Uncharacterized protein</fullName>
    </submittedName>
</protein>
<name>A0ABQ5SA94_9CHLO</name>
<organism evidence="1 2">
    <name type="scientific">Volvox africanus</name>
    <dbReference type="NCBI Taxonomy" id="51714"/>
    <lineage>
        <taxon>Eukaryota</taxon>
        <taxon>Viridiplantae</taxon>
        <taxon>Chlorophyta</taxon>
        <taxon>core chlorophytes</taxon>
        <taxon>Chlorophyceae</taxon>
        <taxon>CS clade</taxon>
        <taxon>Chlamydomonadales</taxon>
        <taxon>Volvocaceae</taxon>
        <taxon>Volvox</taxon>
    </lineage>
</organism>
<sequence length="155" mass="17142">MARLSASTWRSYGSHFAALVRFCVMEGLEFPPASFYAGLLWGQFLAAKGTVQARYPKPCAGDNSLLVAFRKCWERLQVSFSATSSLVLAFSAESAWVLYEVVPLVSVSSPVFLPLLFVDLGFCLFLRPDCLLSVCWARVVELGGIPVFQYKPLNC</sequence>
<reference evidence="1 2" key="1">
    <citation type="journal article" date="2023" name="IScience">
        <title>Expanded male sex-determining region conserved during the evolution of homothallism in the green alga Volvox.</title>
        <authorList>
            <person name="Yamamoto K."/>
            <person name="Matsuzaki R."/>
            <person name="Mahakham W."/>
            <person name="Heman W."/>
            <person name="Sekimoto H."/>
            <person name="Kawachi M."/>
            <person name="Minakuchi Y."/>
            <person name="Toyoda A."/>
            <person name="Nozaki H."/>
        </authorList>
    </citation>
    <scope>NUCLEOTIDE SEQUENCE [LARGE SCALE GENOMIC DNA]</scope>
    <source>
        <strain evidence="1 2">NIES-4468</strain>
    </source>
</reference>
<evidence type="ECO:0000313" key="2">
    <source>
        <dbReference type="Proteomes" id="UP001165090"/>
    </source>
</evidence>
<dbReference type="EMBL" id="BSDZ01000040">
    <property type="protein sequence ID" value="GLI66805.1"/>
    <property type="molecule type" value="Genomic_DNA"/>
</dbReference>
<dbReference type="Proteomes" id="UP001165090">
    <property type="component" value="Unassembled WGS sequence"/>
</dbReference>
<keyword evidence="2" id="KW-1185">Reference proteome</keyword>
<accession>A0ABQ5SA94</accession>
<comment type="caution">
    <text evidence="1">The sequence shown here is derived from an EMBL/GenBank/DDBJ whole genome shotgun (WGS) entry which is preliminary data.</text>
</comment>
<gene>
    <name evidence="1" type="ORF">VaNZ11_010715</name>
</gene>
<evidence type="ECO:0000313" key="1">
    <source>
        <dbReference type="EMBL" id="GLI66805.1"/>
    </source>
</evidence>